<keyword evidence="8 10" id="KW-0811">Translocation</keyword>
<comment type="function">
    <text evidence="10">Involved in protein export. Participates in an early event of protein translocation.</text>
</comment>
<keyword evidence="13" id="KW-1185">Reference proteome</keyword>
<dbReference type="PANTHER" id="PTHR34182:SF1">
    <property type="entry name" value="PROTEIN-EXPORT MEMBRANE PROTEIN SECG"/>
    <property type="match status" value="1"/>
</dbReference>
<evidence type="ECO:0000256" key="5">
    <source>
        <dbReference type="ARBA" id="ARBA00022692"/>
    </source>
</evidence>
<evidence type="ECO:0000256" key="3">
    <source>
        <dbReference type="ARBA" id="ARBA00022448"/>
    </source>
</evidence>
<organism evidence="12 13">
    <name type="scientific">Chitinophaga fulva</name>
    <dbReference type="NCBI Taxonomy" id="2728842"/>
    <lineage>
        <taxon>Bacteria</taxon>
        <taxon>Pseudomonadati</taxon>
        <taxon>Bacteroidota</taxon>
        <taxon>Chitinophagia</taxon>
        <taxon>Chitinophagales</taxon>
        <taxon>Chitinophagaceae</taxon>
        <taxon>Chitinophaga</taxon>
    </lineage>
</organism>
<feature type="transmembrane region" description="Helical" evidence="10">
    <location>
        <begin position="55"/>
        <end position="73"/>
    </location>
</feature>
<comment type="caution">
    <text evidence="12">The sequence shown here is derived from an EMBL/GenBank/DDBJ whole genome shotgun (WGS) entry which is preliminary data.</text>
</comment>
<dbReference type="PANTHER" id="PTHR34182">
    <property type="entry name" value="PROTEIN-EXPORT MEMBRANE PROTEIN SECG"/>
    <property type="match status" value="1"/>
</dbReference>
<accession>A0A848GMR9</accession>
<dbReference type="GO" id="GO:0043952">
    <property type="term" value="P:protein transport by the Sec complex"/>
    <property type="evidence" value="ECO:0007669"/>
    <property type="project" value="TreeGrafter"/>
</dbReference>
<evidence type="ECO:0000256" key="9">
    <source>
        <dbReference type="ARBA" id="ARBA00023136"/>
    </source>
</evidence>
<keyword evidence="6 10" id="KW-0653">Protein transport</keyword>
<evidence type="ECO:0000256" key="4">
    <source>
        <dbReference type="ARBA" id="ARBA00022475"/>
    </source>
</evidence>
<dbReference type="InterPro" id="IPR004692">
    <property type="entry name" value="SecG"/>
</dbReference>
<dbReference type="GO" id="GO:0065002">
    <property type="term" value="P:intracellular protein transmembrane transport"/>
    <property type="evidence" value="ECO:0007669"/>
    <property type="project" value="TreeGrafter"/>
</dbReference>
<dbReference type="RefSeq" id="WP_169225000.1">
    <property type="nucleotide sequence ID" value="NZ_JABBGC010000001.1"/>
</dbReference>
<protein>
    <recommendedName>
        <fullName evidence="10">Protein-export membrane protein SecG</fullName>
    </recommendedName>
</protein>
<dbReference type="GO" id="GO:0009306">
    <property type="term" value="P:protein secretion"/>
    <property type="evidence" value="ECO:0007669"/>
    <property type="project" value="UniProtKB-UniRule"/>
</dbReference>
<proteinExistence type="inferred from homology"/>
<comment type="similarity">
    <text evidence="2 10">Belongs to the SecG family.</text>
</comment>
<keyword evidence="4 10" id="KW-1003">Cell membrane</keyword>
<feature type="region of interest" description="Disordered" evidence="11">
    <location>
        <begin position="84"/>
        <end position="124"/>
    </location>
</feature>
<evidence type="ECO:0000313" key="12">
    <source>
        <dbReference type="EMBL" id="NML37970.1"/>
    </source>
</evidence>
<evidence type="ECO:0000256" key="11">
    <source>
        <dbReference type="SAM" id="MobiDB-lite"/>
    </source>
</evidence>
<dbReference type="AlphaFoldDB" id="A0A848GMR9"/>
<keyword evidence="3 10" id="KW-0813">Transport</keyword>
<evidence type="ECO:0000256" key="2">
    <source>
        <dbReference type="ARBA" id="ARBA00008445"/>
    </source>
</evidence>
<evidence type="ECO:0000256" key="1">
    <source>
        <dbReference type="ARBA" id="ARBA00004651"/>
    </source>
</evidence>
<name>A0A848GMR9_9BACT</name>
<evidence type="ECO:0000256" key="7">
    <source>
        <dbReference type="ARBA" id="ARBA00022989"/>
    </source>
</evidence>
<evidence type="ECO:0000256" key="10">
    <source>
        <dbReference type="RuleBase" id="RU365087"/>
    </source>
</evidence>
<reference evidence="12 13" key="1">
    <citation type="submission" date="2020-04" db="EMBL/GenBank/DDBJ databases">
        <title>Chitinophaga sp. G-6-1-13 sp. nov., isolated from soil.</title>
        <authorList>
            <person name="Dahal R.H."/>
            <person name="Chaudhary D.K."/>
        </authorList>
    </citation>
    <scope>NUCLEOTIDE SEQUENCE [LARGE SCALE GENOMIC DNA]</scope>
    <source>
        <strain evidence="12 13">G-6-1-13</strain>
    </source>
</reference>
<dbReference type="GO" id="GO:0015450">
    <property type="term" value="F:protein-transporting ATPase activity"/>
    <property type="evidence" value="ECO:0007669"/>
    <property type="project" value="UniProtKB-UniRule"/>
</dbReference>
<evidence type="ECO:0000256" key="6">
    <source>
        <dbReference type="ARBA" id="ARBA00022927"/>
    </source>
</evidence>
<dbReference type="Proteomes" id="UP000583266">
    <property type="component" value="Unassembled WGS sequence"/>
</dbReference>
<keyword evidence="5 10" id="KW-0812">Transmembrane</keyword>
<dbReference type="Pfam" id="PF03840">
    <property type="entry name" value="SecG"/>
    <property type="match status" value="1"/>
</dbReference>
<comment type="subcellular location">
    <subcellularLocation>
        <location evidence="1 10">Cell membrane</location>
        <topology evidence="1 10">Multi-pass membrane protein</topology>
    </subcellularLocation>
</comment>
<dbReference type="NCBIfam" id="TIGR00810">
    <property type="entry name" value="secG"/>
    <property type="match status" value="1"/>
</dbReference>
<dbReference type="GO" id="GO:0005886">
    <property type="term" value="C:plasma membrane"/>
    <property type="evidence" value="ECO:0007669"/>
    <property type="project" value="UniProtKB-SubCell"/>
</dbReference>
<dbReference type="EMBL" id="JABBGC010000001">
    <property type="protein sequence ID" value="NML37970.1"/>
    <property type="molecule type" value="Genomic_DNA"/>
</dbReference>
<evidence type="ECO:0000256" key="8">
    <source>
        <dbReference type="ARBA" id="ARBA00023010"/>
    </source>
</evidence>
<keyword evidence="7 10" id="KW-1133">Transmembrane helix</keyword>
<evidence type="ECO:0000313" key="13">
    <source>
        <dbReference type="Proteomes" id="UP000583266"/>
    </source>
</evidence>
<gene>
    <name evidence="12" type="primary">secG</name>
    <name evidence="12" type="ORF">HHL17_12265</name>
</gene>
<comment type="caution">
    <text evidence="10">Lacks conserved residue(s) required for the propagation of feature annotation.</text>
</comment>
<sequence length="124" mass="12470">MLIIFGILIILACVLLGFFVLIQNPKGGGLSGSFGGIGNQVIGVRQTTDVLEKGTWILATIIAVLCLTAPFFIGKSAKVSNSAPTAVERAGGGVPAPAPAPAQLPGTQPQQPAPNTPAPSTPGK</sequence>
<keyword evidence="9 10" id="KW-0472">Membrane</keyword>
<feature type="compositionally biased region" description="Pro residues" evidence="11">
    <location>
        <begin position="111"/>
        <end position="124"/>
    </location>
</feature>